<feature type="active site" evidence="9">
    <location>
        <position position="299"/>
    </location>
</feature>
<dbReference type="Pfam" id="PF08516">
    <property type="entry name" value="ADAM_CR"/>
    <property type="match status" value="1"/>
</dbReference>
<sequence>MHERTKRHEHSGRRVSEERHSERVTYTLRIGGRERTLYLQKNRDFLSADFEQYSHDAKKVHVNHVHCHYHGYVEGDEDSLVAISTCAGLRGVVYVDEVSYGLEPVSGSHSGEHLLFPLEGYGSEGFVCGLSNSTGDPHPTQQPPLTLLLRRKRNLPQTRYVELMMVVDKQRFDFKKQNMTAVREEAVQLANLLDGYYKRLNVRIVLVGLWVFEEGNPFSVDEGSAGDVLGRFVSWRRTELLPKRRHDVAQLLVGRSEVYPGGVLGMAFVGTVCSVHNAGGINVFKDDNVAGFSTVLAHELGHNLGMGHDSNGCSCGGQKSCIMAASAGGVALFSDCSGDYFERLILGGGGVCLMNQPPPSDVVTVAQCGNGVLEKGEECDCGTPEECKSKCCDASTCRLVSGAVCAQGGCCDNCQFKVAGAQCRRSDNQCDLPEFCNGSYAFCPGNFYQMDGLPCDQGQAFCYEGRCQTYDYQCKHLFGPDATKADERCFSNVNTRGNTFGNCGYSGTSPVPCALGNVMCGKIQCTNFDSNNPPRGVTISIEKLEEGVICKNADYNLGSDVRDPAYVNQGSVCAPGKACLSFKCVNDSALIQDASCTAKETCHGNGVCNNEGNCHCDDGWAPPRCDRGGRGGSVDSGPAQIDHSLRNGLLIFFLLVLPLLVGIVLFLLYAYRPHTLQPLLSRLRPKPHRYTNTHTHTLYVYRPHTTTTTEQASP</sequence>
<dbReference type="PROSITE" id="PS01186">
    <property type="entry name" value="EGF_2"/>
    <property type="match status" value="1"/>
</dbReference>
<feature type="transmembrane region" description="Helical" evidence="11">
    <location>
        <begin position="649"/>
        <end position="671"/>
    </location>
</feature>
<dbReference type="PROSITE" id="PS50215">
    <property type="entry name" value="ADAM_MEPRO"/>
    <property type="match status" value="1"/>
</dbReference>
<dbReference type="InterPro" id="IPR006586">
    <property type="entry name" value="ADAM_Cys-rich"/>
</dbReference>
<feature type="domain" description="Disintegrin" evidence="13">
    <location>
        <begin position="365"/>
        <end position="451"/>
    </location>
</feature>
<dbReference type="PANTHER" id="PTHR11905">
    <property type="entry name" value="ADAM A DISINTEGRIN AND METALLOPROTEASE DOMAIN"/>
    <property type="match status" value="1"/>
</dbReference>
<keyword evidence="6 8" id="KW-1015">Disulfide bond</keyword>
<dbReference type="InterPro" id="IPR034027">
    <property type="entry name" value="Reprolysin_adamalysin"/>
</dbReference>
<feature type="domain" description="Peptidase M12B" evidence="14">
    <location>
        <begin position="159"/>
        <end position="357"/>
    </location>
</feature>
<keyword evidence="2 8" id="KW-0245">EGF-like domain</keyword>
<evidence type="ECO:0000259" key="13">
    <source>
        <dbReference type="PROSITE" id="PS50214"/>
    </source>
</evidence>
<dbReference type="GO" id="GO:0005886">
    <property type="term" value="C:plasma membrane"/>
    <property type="evidence" value="ECO:0007669"/>
    <property type="project" value="UniProtKB-ARBA"/>
</dbReference>
<dbReference type="Pfam" id="PF01421">
    <property type="entry name" value="Reprolysin"/>
    <property type="match status" value="1"/>
</dbReference>
<keyword evidence="16" id="KW-1185">Reference proteome</keyword>
<dbReference type="InterPro" id="IPR000742">
    <property type="entry name" value="EGF"/>
</dbReference>
<evidence type="ECO:0000256" key="4">
    <source>
        <dbReference type="ARBA" id="ARBA00022989"/>
    </source>
</evidence>
<evidence type="ECO:0000256" key="3">
    <source>
        <dbReference type="ARBA" id="ARBA00022692"/>
    </source>
</evidence>
<dbReference type="PANTHER" id="PTHR11905:SF136">
    <property type="entry name" value="DISINTEGRIN AND METALLOPROTEINASE DOMAIN-CONTAINING PROTEIN 9"/>
    <property type="match status" value="1"/>
</dbReference>
<comment type="caution">
    <text evidence="8">Lacks conserved residue(s) required for the propagation of feature annotation.</text>
</comment>
<feature type="binding site" evidence="9">
    <location>
        <position position="308"/>
    </location>
    <ligand>
        <name>Zn(2+)</name>
        <dbReference type="ChEBI" id="CHEBI:29105"/>
        <note>catalytic</note>
    </ligand>
</feature>
<proteinExistence type="predicted"/>
<dbReference type="SMART" id="SM00608">
    <property type="entry name" value="ACR"/>
    <property type="match status" value="1"/>
</dbReference>
<accession>A0ABD1KRI0</accession>
<dbReference type="Gene3D" id="3.40.390.10">
    <property type="entry name" value="Collagenase (Catalytic Domain)"/>
    <property type="match status" value="1"/>
</dbReference>
<evidence type="ECO:0000313" key="16">
    <source>
        <dbReference type="Proteomes" id="UP001591681"/>
    </source>
</evidence>
<keyword evidence="4 11" id="KW-1133">Transmembrane helix</keyword>
<evidence type="ECO:0000256" key="2">
    <source>
        <dbReference type="ARBA" id="ARBA00022536"/>
    </source>
</evidence>
<dbReference type="InterPro" id="IPR018358">
    <property type="entry name" value="Disintegrin_CS"/>
</dbReference>
<evidence type="ECO:0000256" key="1">
    <source>
        <dbReference type="ARBA" id="ARBA00004479"/>
    </source>
</evidence>
<evidence type="ECO:0000256" key="10">
    <source>
        <dbReference type="SAM" id="MobiDB-lite"/>
    </source>
</evidence>
<keyword evidence="3 11" id="KW-0812">Transmembrane</keyword>
<evidence type="ECO:0008006" key="17">
    <source>
        <dbReference type="Google" id="ProtNLM"/>
    </source>
</evidence>
<dbReference type="InterPro" id="IPR024079">
    <property type="entry name" value="MetalloPept_cat_dom_sf"/>
</dbReference>
<protein>
    <recommendedName>
        <fullName evidence="17">Disintegrin and metalloproteinase domain-containing protein 9-like</fullName>
    </recommendedName>
</protein>
<dbReference type="FunFam" id="3.40.390.10:FF:000002">
    <property type="entry name" value="Disintegrin and metalloproteinase domain-containing protein 22"/>
    <property type="match status" value="1"/>
</dbReference>
<dbReference type="SMART" id="SM00050">
    <property type="entry name" value="DISIN"/>
    <property type="match status" value="1"/>
</dbReference>
<evidence type="ECO:0000256" key="6">
    <source>
        <dbReference type="ARBA" id="ARBA00023157"/>
    </source>
</evidence>
<dbReference type="PRINTS" id="PR00289">
    <property type="entry name" value="DISINTEGRIN"/>
</dbReference>
<feature type="domain" description="EGF-like" evidence="12">
    <location>
        <begin position="592"/>
        <end position="626"/>
    </location>
</feature>
<dbReference type="Pfam" id="PF00200">
    <property type="entry name" value="Disintegrin"/>
    <property type="match status" value="1"/>
</dbReference>
<evidence type="ECO:0000256" key="7">
    <source>
        <dbReference type="PROSITE-ProRule" id="PRU00068"/>
    </source>
</evidence>
<feature type="disulfide bond" evidence="8">
    <location>
        <begin position="616"/>
        <end position="625"/>
    </location>
</feature>
<feature type="compositionally biased region" description="Basic and acidic residues" evidence="10">
    <location>
        <begin position="12"/>
        <end position="21"/>
    </location>
</feature>
<evidence type="ECO:0000256" key="5">
    <source>
        <dbReference type="ARBA" id="ARBA00023136"/>
    </source>
</evidence>
<dbReference type="Pfam" id="PF07974">
    <property type="entry name" value="EGF_2"/>
    <property type="match status" value="1"/>
</dbReference>
<dbReference type="FunFam" id="4.10.70.10:FF:000001">
    <property type="entry name" value="Disintegrin and metalloproteinase domain-containing protein 22"/>
    <property type="match status" value="1"/>
</dbReference>
<evidence type="ECO:0000256" key="8">
    <source>
        <dbReference type="PROSITE-ProRule" id="PRU00076"/>
    </source>
</evidence>
<name>A0ABD1KRI0_9TELE</name>
<dbReference type="EMBL" id="JBHFQA010000003">
    <property type="protein sequence ID" value="KAL2101769.1"/>
    <property type="molecule type" value="Genomic_DNA"/>
</dbReference>
<keyword evidence="9" id="KW-0862">Zinc</keyword>
<dbReference type="Proteomes" id="UP001591681">
    <property type="component" value="Unassembled WGS sequence"/>
</dbReference>
<evidence type="ECO:0000256" key="9">
    <source>
        <dbReference type="PROSITE-ProRule" id="PRU00276"/>
    </source>
</evidence>
<keyword evidence="9" id="KW-0479">Metal-binding</keyword>
<comment type="subcellular location">
    <subcellularLocation>
        <location evidence="1">Membrane</location>
        <topology evidence="1">Single-pass type I membrane protein</topology>
    </subcellularLocation>
</comment>
<evidence type="ECO:0000259" key="14">
    <source>
        <dbReference type="PROSITE" id="PS50215"/>
    </source>
</evidence>
<evidence type="ECO:0000313" key="15">
    <source>
        <dbReference type="EMBL" id="KAL2101769.1"/>
    </source>
</evidence>
<dbReference type="CDD" id="cd04269">
    <property type="entry name" value="ZnMc_adamalysin_II_like"/>
    <property type="match status" value="1"/>
</dbReference>
<keyword evidence="5 11" id="KW-0472">Membrane</keyword>
<dbReference type="GO" id="GO:0046872">
    <property type="term" value="F:metal ion binding"/>
    <property type="evidence" value="ECO:0007669"/>
    <property type="project" value="UniProtKB-KW"/>
</dbReference>
<dbReference type="InterPro" id="IPR036436">
    <property type="entry name" value="Disintegrin_dom_sf"/>
</dbReference>
<evidence type="ECO:0000259" key="12">
    <source>
        <dbReference type="PROSITE" id="PS50026"/>
    </source>
</evidence>
<feature type="binding site" evidence="9">
    <location>
        <position position="302"/>
    </location>
    <ligand>
        <name>Zn(2+)</name>
        <dbReference type="ChEBI" id="CHEBI:29105"/>
        <note>catalytic</note>
    </ligand>
</feature>
<dbReference type="AlphaFoldDB" id="A0ABD1KRI0"/>
<comment type="caution">
    <text evidence="15">The sequence shown here is derived from an EMBL/GenBank/DDBJ whole genome shotgun (WGS) entry which is preliminary data.</text>
</comment>
<dbReference type="SUPFAM" id="SSF55486">
    <property type="entry name" value="Metalloproteases ('zincins'), catalytic domain"/>
    <property type="match status" value="1"/>
</dbReference>
<evidence type="ECO:0000256" key="11">
    <source>
        <dbReference type="SAM" id="Phobius"/>
    </source>
</evidence>
<feature type="disulfide bond" evidence="7">
    <location>
        <begin position="423"/>
        <end position="443"/>
    </location>
</feature>
<dbReference type="SUPFAM" id="SSF57552">
    <property type="entry name" value="Blood coagulation inhibitor (disintegrin)"/>
    <property type="match status" value="1"/>
</dbReference>
<feature type="compositionally biased region" description="Basic residues" evidence="10">
    <location>
        <begin position="1"/>
        <end position="11"/>
    </location>
</feature>
<feature type="binding site" evidence="9">
    <location>
        <position position="298"/>
    </location>
    <ligand>
        <name>Zn(2+)</name>
        <dbReference type="ChEBI" id="CHEBI:29105"/>
        <note>catalytic</note>
    </ligand>
</feature>
<dbReference type="PROSITE" id="PS50026">
    <property type="entry name" value="EGF_3"/>
    <property type="match status" value="1"/>
</dbReference>
<dbReference type="Gene3D" id="4.10.70.10">
    <property type="entry name" value="Disintegrin domain"/>
    <property type="match status" value="1"/>
</dbReference>
<dbReference type="InterPro" id="IPR013111">
    <property type="entry name" value="EGF_extracell"/>
</dbReference>
<dbReference type="InterPro" id="IPR001762">
    <property type="entry name" value="Disintegrin_dom"/>
</dbReference>
<dbReference type="InterPro" id="IPR002870">
    <property type="entry name" value="Peptidase_M12B_N"/>
</dbReference>
<dbReference type="PROSITE" id="PS00427">
    <property type="entry name" value="DISINTEGRIN_1"/>
    <property type="match status" value="1"/>
</dbReference>
<dbReference type="PROSITE" id="PS50214">
    <property type="entry name" value="DISINTEGRIN_2"/>
    <property type="match status" value="1"/>
</dbReference>
<gene>
    <name evidence="15" type="ORF">ACEWY4_003530</name>
</gene>
<dbReference type="Pfam" id="PF01562">
    <property type="entry name" value="Pep_M12B_propep"/>
    <property type="match status" value="1"/>
</dbReference>
<feature type="region of interest" description="Disordered" evidence="10">
    <location>
        <begin position="1"/>
        <end position="21"/>
    </location>
</feature>
<dbReference type="InterPro" id="IPR001590">
    <property type="entry name" value="Peptidase_M12B"/>
</dbReference>
<reference evidence="15 16" key="1">
    <citation type="submission" date="2024-09" db="EMBL/GenBank/DDBJ databases">
        <title>A chromosome-level genome assembly of Gray's grenadier anchovy, Coilia grayii.</title>
        <authorList>
            <person name="Fu Z."/>
        </authorList>
    </citation>
    <scope>NUCLEOTIDE SEQUENCE [LARGE SCALE GENOMIC DNA]</scope>
    <source>
        <strain evidence="15">G4</strain>
        <tissue evidence="15">Muscle</tissue>
    </source>
</reference>
<organism evidence="15 16">
    <name type="scientific">Coilia grayii</name>
    <name type="common">Gray's grenadier anchovy</name>
    <dbReference type="NCBI Taxonomy" id="363190"/>
    <lineage>
        <taxon>Eukaryota</taxon>
        <taxon>Metazoa</taxon>
        <taxon>Chordata</taxon>
        <taxon>Craniata</taxon>
        <taxon>Vertebrata</taxon>
        <taxon>Euteleostomi</taxon>
        <taxon>Actinopterygii</taxon>
        <taxon>Neopterygii</taxon>
        <taxon>Teleostei</taxon>
        <taxon>Clupei</taxon>
        <taxon>Clupeiformes</taxon>
        <taxon>Clupeoidei</taxon>
        <taxon>Engraulidae</taxon>
        <taxon>Coilinae</taxon>
        <taxon>Coilia</taxon>
    </lineage>
</organism>